<evidence type="ECO:0000256" key="2">
    <source>
        <dbReference type="ARBA" id="ARBA00010617"/>
    </source>
</evidence>
<dbReference type="Gramene" id="PHT80832">
    <property type="protein sequence ID" value="PHT80832"/>
    <property type="gene ID" value="T459_13847"/>
</dbReference>
<comment type="cofactor">
    <cofactor evidence="1">
        <name>heme</name>
        <dbReference type="ChEBI" id="CHEBI:30413"/>
    </cofactor>
</comment>
<evidence type="ECO:0000313" key="7">
    <source>
        <dbReference type="Proteomes" id="UP000222542"/>
    </source>
</evidence>
<keyword evidence="3" id="KW-0479">Metal-binding</keyword>
<organism evidence="6 7">
    <name type="scientific">Capsicum annuum</name>
    <name type="common">Capsicum pepper</name>
    <dbReference type="NCBI Taxonomy" id="4072"/>
    <lineage>
        <taxon>Eukaryota</taxon>
        <taxon>Viridiplantae</taxon>
        <taxon>Streptophyta</taxon>
        <taxon>Embryophyta</taxon>
        <taxon>Tracheophyta</taxon>
        <taxon>Spermatophyta</taxon>
        <taxon>Magnoliopsida</taxon>
        <taxon>eudicotyledons</taxon>
        <taxon>Gunneridae</taxon>
        <taxon>Pentapetalae</taxon>
        <taxon>asterids</taxon>
        <taxon>lamiids</taxon>
        <taxon>Solanales</taxon>
        <taxon>Solanaceae</taxon>
        <taxon>Solanoideae</taxon>
        <taxon>Capsiceae</taxon>
        <taxon>Capsicum</taxon>
    </lineage>
</organism>
<evidence type="ECO:0000313" key="6">
    <source>
        <dbReference type="EMBL" id="PHT80832.1"/>
    </source>
</evidence>
<evidence type="ECO:0000256" key="4">
    <source>
        <dbReference type="ARBA" id="ARBA00023002"/>
    </source>
</evidence>
<dbReference type="Gene3D" id="1.10.630.10">
    <property type="entry name" value="Cytochrome P450"/>
    <property type="match status" value="1"/>
</dbReference>
<dbReference type="GO" id="GO:0004497">
    <property type="term" value="F:monooxygenase activity"/>
    <property type="evidence" value="ECO:0007669"/>
    <property type="project" value="InterPro"/>
</dbReference>
<dbReference type="GO" id="GO:0016705">
    <property type="term" value="F:oxidoreductase activity, acting on paired donors, with incorporation or reduction of molecular oxygen"/>
    <property type="evidence" value="ECO:0007669"/>
    <property type="project" value="InterPro"/>
</dbReference>
<gene>
    <name evidence="6" type="ORF">T459_13847</name>
</gene>
<dbReference type="Proteomes" id="UP000222542">
    <property type="component" value="Unassembled WGS sequence"/>
</dbReference>
<dbReference type="InterPro" id="IPR001128">
    <property type="entry name" value="Cyt_P450"/>
</dbReference>
<dbReference type="InterPro" id="IPR002401">
    <property type="entry name" value="Cyt_P450_E_grp-I"/>
</dbReference>
<keyword evidence="7" id="KW-1185">Reference proteome</keyword>
<evidence type="ECO:0000256" key="1">
    <source>
        <dbReference type="ARBA" id="ARBA00001971"/>
    </source>
</evidence>
<dbReference type="PRINTS" id="PR00463">
    <property type="entry name" value="EP450I"/>
</dbReference>
<dbReference type="SUPFAM" id="SSF48264">
    <property type="entry name" value="Cytochrome P450"/>
    <property type="match status" value="1"/>
</dbReference>
<evidence type="ECO:0000256" key="5">
    <source>
        <dbReference type="ARBA" id="ARBA00023004"/>
    </source>
</evidence>
<protein>
    <submittedName>
        <fullName evidence="6">Uncharacterized protein</fullName>
    </submittedName>
</protein>
<evidence type="ECO:0000256" key="3">
    <source>
        <dbReference type="ARBA" id="ARBA00022723"/>
    </source>
</evidence>
<reference evidence="6 7" key="2">
    <citation type="journal article" date="2017" name="Genome Biol.">
        <title>New reference genome sequences of hot pepper reveal the massive evolution of plant disease-resistance genes by retroduplication.</title>
        <authorList>
            <person name="Kim S."/>
            <person name="Park J."/>
            <person name="Yeom S.I."/>
            <person name="Kim Y.M."/>
            <person name="Seo E."/>
            <person name="Kim K.T."/>
            <person name="Kim M.S."/>
            <person name="Lee J.M."/>
            <person name="Cheong K."/>
            <person name="Shin H.S."/>
            <person name="Kim S.B."/>
            <person name="Han K."/>
            <person name="Lee J."/>
            <person name="Park M."/>
            <person name="Lee H.A."/>
            <person name="Lee H.Y."/>
            <person name="Lee Y."/>
            <person name="Oh S."/>
            <person name="Lee J.H."/>
            <person name="Choi E."/>
            <person name="Choi E."/>
            <person name="Lee S.E."/>
            <person name="Jeon J."/>
            <person name="Kim H."/>
            <person name="Choi G."/>
            <person name="Song H."/>
            <person name="Lee J."/>
            <person name="Lee S.C."/>
            <person name="Kwon J.K."/>
            <person name="Lee H.Y."/>
            <person name="Koo N."/>
            <person name="Hong Y."/>
            <person name="Kim R.W."/>
            <person name="Kang W.H."/>
            <person name="Huh J.H."/>
            <person name="Kang B.C."/>
            <person name="Yang T.J."/>
            <person name="Lee Y.H."/>
            <person name="Bennetzen J.L."/>
            <person name="Choi D."/>
        </authorList>
    </citation>
    <scope>NUCLEOTIDE SEQUENCE [LARGE SCALE GENOMIC DNA]</scope>
    <source>
        <strain evidence="7">cv. CM334</strain>
    </source>
</reference>
<reference evidence="6 7" key="1">
    <citation type="journal article" date="2014" name="Nat. Genet.">
        <title>Genome sequence of the hot pepper provides insights into the evolution of pungency in Capsicum species.</title>
        <authorList>
            <person name="Kim S."/>
            <person name="Park M."/>
            <person name="Yeom S.I."/>
            <person name="Kim Y.M."/>
            <person name="Lee J.M."/>
            <person name="Lee H.A."/>
            <person name="Seo E."/>
            <person name="Choi J."/>
            <person name="Cheong K."/>
            <person name="Kim K.T."/>
            <person name="Jung K."/>
            <person name="Lee G.W."/>
            <person name="Oh S.K."/>
            <person name="Bae C."/>
            <person name="Kim S.B."/>
            <person name="Lee H.Y."/>
            <person name="Kim S.Y."/>
            <person name="Kim M.S."/>
            <person name="Kang B.C."/>
            <person name="Jo Y.D."/>
            <person name="Yang H.B."/>
            <person name="Jeong H.J."/>
            <person name="Kang W.H."/>
            <person name="Kwon J.K."/>
            <person name="Shin C."/>
            <person name="Lim J.Y."/>
            <person name="Park J.H."/>
            <person name="Huh J.H."/>
            <person name="Kim J.S."/>
            <person name="Kim B.D."/>
            <person name="Cohen O."/>
            <person name="Paran I."/>
            <person name="Suh M.C."/>
            <person name="Lee S.B."/>
            <person name="Kim Y.K."/>
            <person name="Shin Y."/>
            <person name="Noh S.J."/>
            <person name="Park J."/>
            <person name="Seo Y.S."/>
            <person name="Kwon S.Y."/>
            <person name="Kim H.A."/>
            <person name="Park J.M."/>
            <person name="Kim H.J."/>
            <person name="Choi S.B."/>
            <person name="Bosland P.W."/>
            <person name="Reeves G."/>
            <person name="Jo S.H."/>
            <person name="Lee B.W."/>
            <person name="Cho H.T."/>
            <person name="Choi H.S."/>
            <person name="Lee M.S."/>
            <person name="Yu Y."/>
            <person name="Do Choi Y."/>
            <person name="Park B.S."/>
            <person name="van Deynze A."/>
            <person name="Ashrafi H."/>
            <person name="Hill T."/>
            <person name="Kim W.T."/>
            <person name="Pai H.S."/>
            <person name="Ahn H.K."/>
            <person name="Yeam I."/>
            <person name="Giovannoni J.J."/>
            <person name="Rose J.K."/>
            <person name="Sorensen I."/>
            <person name="Lee S.J."/>
            <person name="Kim R.W."/>
            <person name="Choi I.Y."/>
            <person name="Choi B.S."/>
            <person name="Lim J.S."/>
            <person name="Lee Y.H."/>
            <person name="Choi D."/>
        </authorList>
    </citation>
    <scope>NUCLEOTIDE SEQUENCE [LARGE SCALE GENOMIC DNA]</scope>
    <source>
        <strain evidence="7">cv. CM334</strain>
    </source>
</reference>
<dbReference type="AlphaFoldDB" id="A0A2G2ZFQ0"/>
<dbReference type="GO" id="GO:0020037">
    <property type="term" value="F:heme binding"/>
    <property type="evidence" value="ECO:0007669"/>
    <property type="project" value="InterPro"/>
</dbReference>
<dbReference type="EMBL" id="AYRZ02000005">
    <property type="protein sequence ID" value="PHT80832.1"/>
    <property type="molecule type" value="Genomic_DNA"/>
</dbReference>
<dbReference type="Pfam" id="PF00067">
    <property type="entry name" value="p450"/>
    <property type="match status" value="1"/>
</dbReference>
<comment type="similarity">
    <text evidence="2">Belongs to the cytochrome P450 family.</text>
</comment>
<proteinExistence type="inferred from homology"/>
<accession>A0A2G2ZFQ0</accession>
<dbReference type="GO" id="GO:0005506">
    <property type="term" value="F:iron ion binding"/>
    <property type="evidence" value="ECO:0007669"/>
    <property type="project" value="InterPro"/>
</dbReference>
<keyword evidence="5" id="KW-0408">Iron</keyword>
<dbReference type="PANTHER" id="PTHR24296">
    <property type="entry name" value="CYTOCHROME P450"/>
    <property type="match status" value="1"/>
</dbReference>
<dbReference type="OMA" id="VITHLEI"/>
<comment type="caution">
    <text evidence="6">The sequence shown here is derived from an EMBL/GenBank/DDBJ whole genome shotgun (WGS) entry which is preliminary data.</text>
</comment>
<sequence length="142" mass="16523">MMEKQFDYKFLRDTIRNFMFAGCDTVSSGLTWFVCLVITHLEIEKKIREELKAIVSLGEGKKWRLFNANEVKNAIYLHAALCESLRLYPPVAIQRKTSLEHDILPSGHRVHLNTRLVIPLYAMGRMESIWGRNASEFKPDRI</sequence>
<keyword evidence="4" id="KW-0560">Oxidoreductase</keyword>
<name>A0A2G2ZFQ0_CAPAN</name>
<dbReference type="InterPro" id="IPR036396">
    <property type="entry name" value="Cyt_P450_sf"/>
</dbReference>